<keyword evidence="7" id="KW-0472">Membrane</keyword>
<dbReference type="PANTHER" id="PTHR46096">
    <property type="entry name" value="PERFORIN-1"/>
    <property type="match status" value="1"/>
</dbReference>
<feature type="signal peptide" evidence="9">
    <location>
        <begin position="1"/>
        <end position="21"/>
    </location>
</feature>
<dbReference type="InterPro" id="IPR035892">
    <property type="entry name" value="C2_domain_sf"/>
</dbReference>
<dbReference type="InterPro" id="IPR000008">
    <property type="entry name" value="C2_dom"/>
</dbReference>
<evidence type="ECO:0000256" key="3">
    <source>
        <dbReference type="ARBA" id="ARBA00009214"/>
    </source>
</evidence>
<evidence type="ECO:0000256" key="1">
    <source>
        <dbReference type="ARBA" id="ARBA00004370"/>
    </source>
</evidence>
<dbReference type="GO" id="GO:0051607">
    <property type="term" value="P:defense response to virus"/>
    <property type="evidence" value="ECO:0007669"/>
    <property type="project" value="TreeGrafter"/>
</dbReference>
<protein>
    <recommendedName>
        <fullName evidence="14">Perforin-1</fullName>
    </recommendedName>
</protein>
<dbReference type="Ensembl" id="ENSGEVT00005017750.1">
    <property type="protein sequence ID" value="ENSGEVP00005016894.1"/>
    <property type="gene ID" value="ENSGEVG00005011946.1"/>
</dbReference>
<dbReference type="GO" id="GO:0001771">
    <property type="term" value="P:immunological synapse formation"/>
    <property type="evidence" value="ECO:0007669"/>
    <property type="project" value="TreeGrafter"/>
</dbReference>
<keyword evidence="8" id="KW-1015">Disulfide bond</keyword>
<dbReference type="GO" id="GO:0022829">
    <property type="term" value="F:wide pore channel activity"/>
    <property type="evidence" value="ECO:0007669"/>
    <property type="project" value="TreeGrafter"/>
</dbReference>
<dbReference type="PROSITE" id="PS50004">
    <property type="entry name" value="C2"/>
    <property type="match status" value="1"/>
</dbReference>
<dbReference type="GO" id="GO:0016020">
    <property type="term" value="C:membrane"/>
    <property type="evidence" value="ECO:0007669"/>
    <property type="project" value="UniProtKB-SubCell"/>
</dbReference>
<evidence type="ECO:0000256" key="2">
    <source>
        <dbReference type="ARBA" id="ARBA00004613"/>
    </source>
</evidence>
<evidence type="ECO:0000256" key="6">
    <source>
        <dbReference type="ARBA" id="ARBA00022852"/>
    </source>
</evidence>
<feature type="domain" description="MACPF" evidence="11">
    <location>
        <begin position="27"/>
        <end position="381"/>
    </location>
</feature>
<dbReference type="InterPro" id="IPR020863">
    <property type="entry name" value="MACPF_CS"/>
</dbReference>
<dbReference type="Pfam" id="PF01823">
    <property type="entry name" value="MACPF"/>
    <property type="match status" value="2"/>
</dbReference>
<sequence>MPKPSACILLLLLFLLPEVSPNCQTGTTSACMNATFVPGHNLVGHGIDVTTLSRTGAYLVDTSQWHGLNGTCTLCWNLLQGGQWQRLPQAVVDWRVHNLCQWQLSSSVQPSAMGMMESAASVVQNDWKVGLKVPVVPKVNVQVGLASSCSKLAKFIMQKSQKDKYAFVSQEVSCPYYSHLPHRCCIKKPPLTNHFTHVVKDLPSLYNKTSKLEYHHLIHTYGTHYVSQASLGGRVRDMTAVRVCQAVLDGFHEMYQKRHVEVEGGKNTAELLFSNNNIGAFSDWVKTLESLPGLLTHSLRPIHTLLGQDDPKREALGQAVSDYIAERVLQMDCTKSCPAGTQRSTLDPCSCICPGDSSTNTMCCSQQRGLARLTVTVEQANGLRGDPIGATDAYVKVFFAGREIQTGIIWNNNNPVWNIHMDFGTIHVTIASQFRVKVWDKDRWRDDLLGACNIPLKSEGSHHRECYLKHGRIWFRYTLPCGPNLQGQICSEYVPQPPQHSIIKGKEPFW</sequence>
<name>A0A8C4WKM1_9SAUR</name>
<dbReference type="InterPro" id="IPR020864">
    <property type="entry name" value="MACPF"/>
</dbReference>
<organism evidence="12 13">
    <name type="scientific">Gopherus evgoodei</name>
    <name type="common">Goodes thornscrub tortoise</name>
    <dbReference type="NCBI Taxonomy" id="1825980"/>
    <lineage>
        <taxon>Eukaryota</taxon>
        <taxon>Metazoa</taxon>
        <taxon>Chordata</taxon>
        <taxon>Craniata</taxon>
        <taxon>Vertebrata</taxon>
        <taxon>Euteleostomi</taxon>
        <taxon>Archelosauria</taxon>
        <taxon>Testudinata</taxon>
        <taxon>Testudines</taxon>
        <taxon>Cryptodira</taxon>
        <taxon>Durocryptodira</taxon>
        <taxon>Testudinoidea</taxon>
        <taxon>Testudinidae</taxon>
        <taxon>Gopherus</taxon>
    </lineage>
</organism>
<dbReference type="Pfam" id="PF00168">
    <property type="entry name" value="C2"/>
    <property type="match status" value="1"/>
</dbReference>
<evidence type="ECO:0000256" key="7">
    <source>
        <dbReference type="ARBA" id="ARBA00023136"/>
    </source>
</evidence>
<reference evidence="12" key="1">
    <citation type="submission" date="2025-08" db="UniProtKB">
        <authorList>
            <consortium name="Ensembl"/>
        </authorList>
    </citation>
    <scope>IDENTIFICATION</scope>
</reference>
<dbReference type="AlphaFoldDB" id="A0A8C4WKM1"/>
<dbReference type="PROSITE" id="PS51257">
    <property type="entry name" value="PROKAR_LIPOPROTEIN"/>
    <property type="match status" value="1"/>
</dbReference>
<dbReference type="GO" id="GO:0001913">
    <property type="term" value="P:T cell mediated cytotoxicity"/>
    <property type="evidence" value="ECO:0007669"/>
    <property type="project" value="TreeGrafter"/>
</dbReference>
<evidence type="ECO:0000259" key="11">
    <source>
        <dbReference type="PROSITE" id="PS51412"/>
    </source>
</evidence>
<keyword evidence="5 9" id="KW-0732">Signal</keyword>
<dbReference type="SMART" id="SM00457">
    <property type="entry name" value="MACPF"/>
    <property type="match status" value="1"/>
</dbReference>
<evidence type="ECO:0000259" key="10">
    <source>
        <dbReference type="PROSITE" id="PS50004"/>
    </source>
</evidence>
<dbReference type="PANTHER" id="PTHR46096:SF3">
    <property type="entry name" value="PERFORIN-1"/>
    <property type="match status" value="1"/>
</dbReference>
<evidence type="ECO:0000256" key="5">
    <source>
        <dbReference type="ARBA" id="ARBA00022729"/>
    </source>
</evidence>
<dbReference type="PROSITE" id="PS00279">
    <property type="entry name" value="MACPF_1"/>
    <property type="match status" value="1"/>
</dbReference>
<comment type="subcellular location">
    <subcellularLocation>
        <location evidence="1">Membrane</location>
    </subcellularLocation>
    <subcellularLocation>
        <location evidence="2">Secreted</location>
    </subcellularLocation>
</comment>
<dbReference type="GO" id="GO:0031640">
    <property type="term" value="P:killing of cells of another organism"/>
    <property type="evidence" value="ECO:0007669"/>
    <property type="project" value="UniProtKB-KW"/>
</dbReference>
<evidence type="ECO:0000313" key="12">
    <source>
        <dbReference type="Ensembl" id="ENSGEVP00005016894.1"/>
    </source>
</evidence>
<dbReference type="PROSITE" id="PS51412">
    <property type="entry name" value="MACPF_2"/>
    <property type="match status" value="1"/>
</dbReference>
<dbReference type="SMART" id="SM00239">
    <property type="entry name" value="C2"/>
    <property type="match status" value="1"/>
</dbReference>
<dbReference type="OrthoDB" id="1366754at2759"/>
<keyword evidence="4" id="KW-0964">Secreted</keyword>
<keyword evidence="13" id="KW-1185">Reference proteome</keyword>
<feature type="chain" id="PRO_5033999457" description="Perforin-1" evidence="9">
    <location>
        <begin position="22"/>
        <end position="510"/>
    </location>
</feature>
<dbReference type="Gene3D" id="2.60.40.150">
    <property type="entry name" value="C2 domain"/>
    <property type="match status" value="1"/>
</dbReference>
<accession>A0A8C4WKM1</accession>
<evidence type="ECO:0000256" key="4">
    <source>
        <dbReference type="ARBA" id="ARBA00022525"/>
    </source>
</evidence>
<evidence type="ECO:0000313" key="13">
    <source>
        <dbReference type="Proteomes" id="UP000694390"/>
    </source>
</evidence>
<dbReference type="SUPFAM" id="SSF49562">
    <property type="entry name" value="C2 domain (Calcium/lipid-binding domain, CaLB)"/>
    <property type="match status" value="1"/>
</dbReference>
<dbReference type="Proteomes" id="UP000694390">
    <property type="component" value="Unassembled WGS sequence"/>
</dbReference>
<evidence type="ECO:0008006" key="14">
    <source>
        <dbReference type="Google" id="ProtNLM"/>
    </source>
</evidence>
<reference evidence="12" key="2">
    <citation type="submission" date="2025-09" db="UniProtKB">
        <authorList>
            <consortium name="Ensembl"/>
        </authorList>
    </citation>
    <scope>IDENTIFICATION</scope>
</reference>
<comment type="similarity">
    <text evidence="3">Belongs to the complement C6/C7/C8/C9 family.</text>
</comment>
<dbReference type="InterPro" id="IPR052784">
    <property type="entry name" value="Perforin-1_pore-forming"/>
</dbReference>
<proteinExistence type="inferred from homology"/>
<keyword evidence="6" id="KW-0204">Cytolysis</keyword>
<feature type="domain" description="C2" evidence="10">
    <location>
        <begin position="353"/>
        <end position="470"/>
    </location>
</feature>
<dbReference type="GeneTree" id="ENSGT00530000063725"/>
<dbReference type="GO" id="GO:0005576">
    <property type="term" value="C:extracellular region"/>
    <property type="evidence" value="ECO:0007669"/>
    <property type="project" value="UniProtKB-SubCell"/>
</dbReference>
<evidence type="ECO:0000256" key="9">
    <source>
        <dbReference type="SAM" id="SignalP"/>
    </source>
</evidence>
<evidence type="ECO:0000256" key="8">
    <source>
        <dbReference type="ARBA" id="ARBA00023157"/>
    </source>
</evidence>